<evidence type="ECO:0000256" key="1">
    <source>
        <dbReference type="ARBA" id="ARBA00022448"/>
    </source>
</evidence>
<dbReference type="InterPro" id="IPR017896">
    <property type="entry name" value="4Fe4S_Fe-S-bd"/>
</dbReference>
<dbReference type="EMBL" id="FONL01000003">
    <property type="protein sequence ID" value="SFE24953.1"/>
    <property type="molecule type" value="Genomic_DNA"/>
</dbReference>
<accession>A0A1I1Z399</accession>
<evidence type="ECO:0000256" key="2">
    <source>
        <dbReference type="ARBA" id="ARBA00022485"/>
    </source>
</evidence>
<keyword evidence="3" id="KW-0479">Metal-binding</keyword>
<evidence type="ECO:0000256" key="3">
    <source>
        <dbReference type="ARBA" id="ARBA00022723"/>
    </source>
</evidence>
<dbReference type="PANTHER" id="PTHR30176:SF3">
    <property type="entry name" value="FERREDOXIN-TYPE PROTEIN NAPH"/>
    <property type="match status" value="1"/>
</dbReference>
<evidence type="ECO:0000256" key="4">
    <source>
        <dbReference type="ARBA" id="ARBA00022982"/>
    </source>
</evidence>
<evidence type="ECO:0000256" key="6">
    <source>
        <dbReference type="ARBA" id="ARBA00023014"/>
    </source>
</evidence>
<dbReference type="STRING" id="1123323.SAMN05216245_10389"/>
<dbReference type="Pfam" id="PF12801">
    <property type="entry name" value="Fer4_5"/>
    <property type="match status" value="3"/>
</dbReference>
<feature type="transmembrane region" description="Helical" evidence="7">
    <location>
        <begin position="115"/>
        <end position="135"/>
    </location>
</feature>
<dbReference type="PROSITE" id="PS51379">
    <property type="entry name" value="4FE4S_FER_2"/>
    <property type="match status" value="2"/>
</dbReference>
<evidence type="ECO:0000259" key="8">
    <source>
        <dbReference type="PROSITE" id="PS51379"/>
    </source>
</evidence>
<keyword evidence="7" id="KW-0472">Membrane</keyword>
<keyword evidence="7" id="KW-0812">Transmembrane</keyword>
<dbReference type="OrthoDB" id="9806398at2"/>
<feature type="domain" description="4Fe-4S ferredoxin-type" evidence="8">
    <location>
        <begin position="214"/>
        <end position="243"/>
    </location>
</feature>
<dbReference type="PANTHER" id="PTHR30176">
    <property type="entry name" value="FERREDOXIN-TYPE PROTEIN NAPH"/>
    <property type="match status" value="1"/>
</dbReference>
<keyword evidence="6" id="KW-0411">Iron-sulfur</keyword>
<feature type="domain" description="4Fe-4S ferredoxin-type" evidence="8">
    <location>
        <begin position="244"/>
        <end position="265"/>
    </location>
</feature>
<feature type="transmembrane region" description="Helical" evidence="7">
    <location>
        <begin position="173"/>
        <end position="191"/>
    </location>
</feature>
<dbReference type="GO" id="GO:0051539">
    <property type="term" value="F:4 iron, 4 sulfur cluster binding"/>
    <property type="evidence" value="ECO:0007669"/>
    <property type="project" value="UniProtKB-KW"/>
</dbReference>
<dbReference type="RefSeq" id="WP_093912926.1">
    <property type="nucleotide sequence ID" value="NZ_FONL01000003.1"/>
</dbReference>
<keyword evidence="2" id="KW-0004">4Fe-4S</keyword>
<name>A0A1I1Z399_9FIRM</name>
<proteinExistence type="predicted"/>
<keyword evidence="7" id="KW-1133">Transmembrane helix</keyword>
<dbReference type="GO" id="GO:0005886">
    <property type="term" value="C:plasma membrane"/>
    <property type="evidence" value="ECO:0007669"/>
    <property type="project" value="TreeGrafter"/>
</dbReference>
<keyword evidence="10" id="KW-1185">Reference proteome</keyword>
<evidence type="ECO:0000313" key="10">
    <source>
        <dbReference type="Proteomes" id="UP000198896"/>
    </source>
</evidence>
<protein>
    <submittedName>
        <fullName evidence="9">4Fe-4S binding domain-containing protein</fullName>
    </submittedName>
</protein>
<dbReference type="SUPFAM" id="SSF54862">
    <property type="entry name" value="4Fe-4S ferredoxins"/>
    <property type="match status" value="1"/>
</dbReference>
<keyword evidence="5" id="KW-0408">Iron</keyword>
<keyword evidence="4" id="KW-0249">Electron transport</keyword>
<evidence type="ECO:0000256" key="7">
    <source>
        <dbReference type="SAM" id="Phobius"/>
    </source>
</evidence>
<organism evidence="9 10">
    <name type="scientific">Succiniclasticum ruminis DSM 9236</name>
    <dbReference type="NCBI Taxonomy" id="1123323"/>
    <lineage>
        <taxon>Bacteria</taxon>
        <taxon>Bacillati</taxon>
        <taxon>Bacillota</taxon>
        <taxon>Negativicutes</taxon>
        <taxon>Acidaminococcales</taxon>
        <taxon>Acidaminococcaceae</taxon>
        <taxon>Succiniclasticum</taxon>
    </lineage>
</organism>
<evidence type="ECO:0000256" key="5">
    <source>
        <dbReference type="ARBA" id="ARBA00023004"/>
    </source>
</evidence>
<sequence length="279" mass="31559">MVTRRLLQLCSAILYNCNLISDIPAKYINSEFCVPGLNCRYCPASVAGCPLNFMQRLFADGLAHLPLRVLCWLLLLALAFGRFICGWLCPFGLVQDLLDKIPAPKIKKNEWTRRLSYLKYVFLILCVIVIPFGFFLGGSRVMAFCQYVCPNLPFSNFLMTLSSGGSIRPYMFLNYRFAILAAVIVLSVFLFRPFCRFICPLGAFYGLFNRIALLSVKLDESKCVHCNACLRTCKMDIRKVGDCECISCGDCKAACKFGAIRFGWEKKQNSVQKTELKTK</sequence>
<dbReference type="AlphaFoldDB" id="A0A1I1Z399"/>
<feature type="transmembrane region" description="Helical" evidence="7">
    <location>
        <begin position="72"/>
        <end position="94"/>
    </location>
</feature>
<dbReference type="Gene3D" id="3.30.70.20">
    <property type="match status" value="1"/>
</dbReference>
<dbReference type="InterPro" id="IPR051684">
    <property type="entry name" value="Electron_Trans/Redox"/>
</dbReference>
<dbReference type="Proteomes" id="UP000198896">
    <property type="component" value="Unassembled WGS sequence"/>
</dbReference>
<evidence type="ECO:0000313" key="9">
    <source>
        <dbReference type="EMBL" id="SFE24953.1"/>
    </source>
</evidence>
<keyword evidence="1" id="KW-0813">Transport</keyword>
<gene>
    <name evidence="9" type="ORF">SAMN05216245_10389</name>
</gene>
<dbReference type="GO" id="GO:0046872">
    <property type="term" value="F:metal ion binding"/>
    <property type="evidence" value="ECO:0007669"/>
    <property type="project" value="UniProtKB-KW"/>
</dbReference>
<reference evidence="9 10" key="1">
    <citation type="submission" date="2016-10" db="EMBL/GenBank/DDBJ databases">
        <authorList>
            <person name="de Groot N.N."/>
        </authorList>
    </citation>
    <scope>NUCLEOTIDE SEQUENCE [LARGE SCALE GENOMIC DNA]</scope>
    <source>
        <strain evidence="9 10">DSM 9236</strain>
    </source>
</reference>